<dbReference type="InterPro" id="IPR003593">
    <property type="entry name" value="AAA+_ATPase"/>
</dbReference>
<keyword evidence="4" id="KW-0067">ATP-binding</keyword>
<dbReference type="CDD" id="cd00009">
    <property type="entry name" value="AAA"/>
    <property type="match status" value="1"/>
</dbReference>
<dbReference type="RefSeq" id="WP_122628322.1">
    <property type="nucleotide sequence ID" value="NZ_UPPP01000073.1"/>
</dbReference>
<dbReference type="GO" id="GO:0016301">
    <property type="term" value="F:kinase activity"/>
    <property type="evidence" value="ECO:0007669"/>
    <property type="project" value="UniProtKB-KW"/>
</dbReference>
<dbReference type="SUPFAM" id="SSF53062">
    <property type="entry name" value="PTS system fructose IIA component-like"/>
    <property type="match status" value="1"/>
</dbReference>
<evidence type="ECO:0000313" key="9">
    <source>
        <dbReference type="EMBL" id="VBB07382.1"/>
    </source>
</evidence>
<keyword evidence="1 9" id="KW-0808">Transferase</keyword>
<dbReference type="SUPFAM" id="SSF52540">
    <property type="entry name" value="P-loop containing nucleoside triphosphate hydrolases"/>
    <property type="match status" value="1"/>
</dbReference>
<evidence type="ECO:0000256" key="5">
    <source>
        <dbReference type="SAM" id="Coils"/>
    </source>
</evidence>
<dbReference type="InterPro" id="IPR027417">
    <property type="entry name" value="P-loop_NTPase"/>
</dbReference>
<dbReference type="InterPro" id="IPR033887">
    <property type="entry name" value="PTS_IIA_man"/>
</dbReference>
<dbReference type="AlphaFoldDB" id="A0A498RAS0"/>
<accession>A0A498RAS0</accession>
<dbReference type="InterPro" id="IPR036634">
    <property type="entry name" value="PRD_sf"/>
</dbReference>
<dbReference type="GO" id="GO:0006355">
    <property type="term" value="P:regulation of DNA-templated transcription"/>
    <property type="evidence" value="ECO:0007669"/>
    <property type="project" value="InterPro"/>
</dbReference>
<dbReference type="InterPro" id="IPR002078">
    <property type="entry name" value="Sigma_54_int"/>
</dbReference>
<feature type="domain" description="PTS EIIA type-4" evidence="7">
    <location>
        <begin position="571"/>
        <end position="701"/>
    </location>
</feature>
<dbReference type="OrthoDB" id="1632886at2"/>
<keyword evidence="10" id="KW-1185">Reference proteome</keyword>
<evidence type="ECO:0000256" key="4">
    <source>
        <dbReference type="ARBA" id="ARBA00022840"/>
    </source>
</evidence>
<dbReference type="InterPro" id="IPR011608">
    <property type="entry name" value="PRD"/>
</dbReference>
<dbReference type="PANTHER" id="PTHR32071">
    <property type="entry name" value="TRANSCRIPTIONAL REGULATORY PROTEIN"/>
    <property type="match status" value="1"/>
</dbReference>
<dbReference type="PROSITE" id="PS51372">
    <property type="entry name" value="PRD_2"/>
    <property type="match status" value="2"/>
</dbReference>
<dbReference type="InterPro" id="IPR025943">
    <property type="entry name" value="Sigma_54_int_dom_ATP-bd_2"/>
</dbReference>
<dbReference type="PANTHER" id="PTHR32071:SF90">
    <property type="entry name" value="TRANSCRIPTIONAL REGULATORY PROTEIN LEVR"/>
    <property type="match status" value="1"/>
</dbReference>
<keyword evidence="2" id="KW-0547">Nucleotide-binding</keyword>
<feature type="coiled-coil region" evidence="5">
    <location>
        <begin position="31"/>
        <end position="62"/>
    </location>
</feature>
<evidence type="ECO:0000256" key="1">
    <source>
        <dbReference type="ARBA" id="ARBA00022679"/>
    </source>
</evidence>
<dbReference type="GO" id="GO:0016020">
    <property type="term" value="C:membrane"/>
    <property type="evidence" value="ECO:0007669"/>
    <property type="project" value="InterPro"/>
</dbReference>
<protein>
    <submittedName>
        <fullName evidence="9">Phosphotransferase system mannose-type iia component</fullName>
    </submittedName>
</protein>
<dbReference type="Pfam" id="PF00158">
    <property type="entry name" value="Sigma54_activat"/>
    <property type="match status" value="1"/>
</dbReference>
<evidence type="ECO:0000256" key="3">
    <source>
        <dbReference type="ARBA" id="ARBA00022777"/>
    </source>
</evidence>
<evidence type="ECO:0000259" key="7">
    <source>
        <dbReference type="PROSITE" id="PS51096"/>
    </source>
</evidence>
<dbReference type="Gene3D" id="3.40.50.510">
    <property type="entry name" value="Phosphotransferase system, mannose-type IIA component"/>
    <property type="match status" value="1"/>
</dbReference>
<proteinExistence type="predicted"/>
<organism evidence="9 10">
    <name type="scientific">Lucifera butyrica</name>
    <dbReference type="NCBI Taxonomy" id="1351585"/>
    <lineage>
        <taxon>Bacteria</taxon>
        <taxon>Bacillati</taxon>
        <taxon>Bacillota</taxon>
        <taxon>Negativicutes</taxon>
        <taxon>Veillonellales</taxon>
        <taxon>Veillonellaceae</taxon>
        <taxon>Lucifera</taxon>
    </lineage>
</organism>
<gene>
    <name evidence="9" type="ORF">LUCI_2626</name>
</gene>
<reference evidence="9 10" key="1">
    <citation type="submission" date="2018-06" db="EMBL/GenBank/DDBJ databases">
        <authorList>
            <person name="Strepis N."/>
        </authorList>
    </citation>
    <scope>NUCLEOTIDE SEQUENCE [LARGE SCALE GENOMIC DNA]</scope>
    <source>
        <strain evidence="9">LUCI</strain>
    </source>
</reference>
<dbReference type="CDD" id="cd00006">
    <property type="entry name" value="PTS_IIA_man"/>
    <property type="match status" value="1"/>
</dbReference>
<sequence length="920" mass="103787">MKRIDKIYEYLEEYTQKLSKEDLLQNKGFDANELAADLNILRNNVSKELNELLRRNQIIKLRGRPVKFLHKAAIEKTLNIRLTGKSIEVTSIHDFLRSQEAEDPFSHLIGAEKSLKNQVEQAKAAIIYPPVGLHTLVVGQTGVGKTLFARMMYNYGKHIQRFVNTAPFIVFNCADYYNNPQLLLSHIFGHAKGAFTGADSEKGGLVEKANGGILFLDEIHRLPPEGQEMIFYFMDTGTYNKLGETERKRKASVLILGATTEDPTSSLLKTFIRRIPIIINIPSLQERTVEEKIDIIKYLFANEAHRINKPIKISSEVVKALIGSASYGNIGQLKSNIQLTCAKGFLTSIKSEKNYIELDFKALSANIKDGFFELSKNRREFEKLGGILNAPLLIEPDGYKELLEDSHELPFNLYRLIEDKVSLLKEEGLDDSYINRFITTDVSINIKKFYNKFNKDRKNRDRILKIVDKEILEFAEKMKDLAETDLLRKYSDRFVYALSFHLSAFFKRLKEEKYNDRLYISHSIQNDDAEFKVALKIKAMISQTFRVDVPEVEITYIAILLKSVEEEKQGQVGILVAAHGNSTASSMVSVAQKLLGDSSACAVDMPLDVSPREILDIIINKVKAMDSGKGVLLLVDMGSLFKFEATVIERTGTRVRTIDMVSTPLVLEAVRKSSIFNMELDDIYSSLKEFKGYNNEPKENTSFSDNVIITVCTSGKGTAIKLKEIVGEIVADLTAESYTIIPVGVKELDKKINDLQKNHAVLAVVGVKKPKANIPFIPLEKLIDGTGEKVLKEIIAGGRTVVRSQEQSIVVKDLCVDNLKQFLTYLNPHKVIGLLLDFVSRLERELAIEFDHSLKIRIVIHAGYALERMITNDGLTLAAEKSHFSDELIQAVNNACEIFQKSLNISLSDAEKYYICEMLI</sequence>
<dbReference type="PROSITE" id="PS50045">
    <property type="entry name" value="SIGMA54_INTERACT_4"/>
    <property type="match status" value="1"/>
</dbReference>
<evidence type="ECO:0000259" key="8">
    <source>
        <dbReference type="PROSITE" id="PS51372"/>
    </source>
</evidence>
<dbReference type="GO" id="GO:0009401">
    <property type="term" value="P:phosphoenolpyruvate-dependent sugar phosphotransferase system"/>
    <property type="evidence" value="ECO:0007669"/>
    <property type="project" value="InterPro"/>
</dbReference>
<dbReference type="SUPFAM" id="SSF63520">
    <property type="entry name" value="PTS-regulatory domain, PRD"/>
    <property type="match status" value="2"/>
</dbReference>
<dbReference type="Gene3D" id="3.40.50.300">
    <property type="entry name" value="P-loop containing nucleotide triphosphate hydrolases"/>
    <property type="match status" value="1"/>
</dbReference>
<dbReference type="EMBL" id="UPPP01000073">
    <property type="protein sequence ID" value="VBB07382.1"/>
    <property type="molecule type" value="Genomic_DNA"/>
</dbReference>
<evidence type="ECO:0000313" key="10">
    <source>
        <dbReference type="Proteomes" id="UP000277811"/>
    </source>
</evidence>
<dbReference type="Proteomes" id="UP000277811">
    <property type="component" value="Unassembled WGS sequence"/>
</dbReference>
<dbReference type="InterPro" id="IPR004701">
    <property type="entry name" value="PTS_EIIA_man-typ"/>
</dbReference>
<dbReference type="PROSITE" id="PS51096">
    <property type="entry name" value="PTS_EIIA_TYPE_4"/>
    <property type="match status" value="1"/>
</dbReference>
<dbReference type="Gene3D" id="1.10.1790.10">
    <property type="entry name" value="PRD domain"/>
    <property type="match status" value="2"/>
</dbReference>
<dbReference type="InterPro" id="IPR036662">
    <property type="entry name" value="PTS_EIIA_man-typ_sf"/>
</dbReference>
<feature type="domain" description="Sigma-54 factor interaction" evidence="6">
    <location>
        <begin position="108"/>
        <end position="342"/>
    </location>
</feature>
<keyword evidence="3" id="KW-0418">Kinase</keyword>
<dbReference type="SMART" id="SM00382">
    <property type="entry name" value="AAA"/>
    <property type="match status" value="1"/>
</dbReference>
<keyword evidence="5" id="KW-0175">Coiled coil</keyword>
<dbReference type="PROSITE" id="PS00676">
    <property type="entry name" value="SIGMA54_INTERACT_2"/>
    <property type="match status" value="1"/>
</dbReference>
<evidence type="ECO:0000259" key="6">
    <source>
        <dbReference type="PROSITE" id="PS50045"/>
    </source>
</evidence>
<feature type="domain" description="PRD" evidence="8">
    <location>
        <begin position="466"/>
        <end position="571"/>
    </location>
</feature>
<dbReference type="Pfam" id="PF03610">
    <property type="entry name" value="EIIA-man"/>
    <property type="match status" value="1"/>
</dbReference>
<dbReference type="Pfam" id="PF00874">
    <property type="entry name" value="PRD"/>
    <property type="match status" value="2"/>
</dbReference>
<feature type="domain" description="PRD" evidence="8">
    <location>
        <begin position="826"/>
        <end position="920"/>
    </location>
</feature>
<evidence type="ECO:0000256" key="2">
    <source>
        <dbReference type="ARBA" id="ARBA00022741"/>
    </source>
</evidence>
<dbReference type="GO" id="GO:0005524">
    <property type="term" value="F:ATP binding"/>
    <property type="evidence" value="ECO:0007669"/>
    <property type="project" value="UniProtKB-KW"/>
</dbReference>
<name>A0A498RAS0_9FIRM</name>